<proteinExistence type="predicted"/>
<dbReference type="Proteomes" id="UP001642487">
    <property type="component" value="Chromosome 3"/>
</dbReference>
<reference evidence="1 2" key="1">
    <citation type="submission" date="2024-03" db="EMBL/GenBank/DDBJ databases">
        <authorList>
            <person name="Gkanogiannis A."/>
            <person name="Becerra Lopez-Lavalle L."/>
        </authorList>
    </citation>
    <scope>NUCLEOTIDE SEQUENCE [LARGE SCALE GENOMIC DNA]</scope>
</reference>
<protein>
    <submittedName>
        <fullName evidence="1">Uncharacterized protein</fullName>
    </submittedName>
</protein>
<organism evidence="1 2">
    <name type="scientific">Citrullus colocynthis</name>
    <name type="common">colocynth</name>
    <dbReference type="NCBI Taxonomy" id="252529"/>
    <lineage>
        <taxon>Eukaryota</taxon>
        <taxon>Viridiplantae</taxon>
        <taxon>Streptophyta</taxon>
        <taxon>Embryophyta</taxon>
        <taxon>Tracheophyta</taxon>
        <taxon>Spermatophyta</taxon>
        <taxon>Magnoliopsida</taxon>
        <taxon>eudicotyledons</taxon>
        <taxon>Gunneridae</taxon>
        <taxon>Pentapetalae</taxon>
        <taxon>rosids</taxon>
        <taxon>fabids</taxon>
        <taxon>Cucurbitales</taxon>
        <taxon>Cucurbitaceae</taxon>
        <taxon>Benincaseae</taxon>
        <taxon>Citrullus</taxon>
    </lineage>
</organism>
<evidence type="ECO:0000313" key="2">
    <source>
        <dbReference type="Proteomes" id="UP001642487"/>
    </source>
</evidence>
<name>A0ABP0YHD3_9ROSI</name>
<gene>
    <name evidence="1" type="ORF">CITCOLO1_LOCUS10454</name>
</gene>
<keyword evidence="2" id="KW-1185">Reference proteome</keyword>
<evidence type="ECO:0000313" key="1">
    <source>
        <dbReference type="EMBL" id="CAK9318486.1"/>
    </source>
</evidence>
<accession>A0ABP0YHD3</accession>
<dbReference type="EMBL" id="OZ021737">
    <property type="protein sequence ID" value="CAK9318486.1"/>
    <property type="molecule type" value="Genomic_DNA"/>
</dbReference>
<sequence length="104" mass="11885">MFFRITVDIQACSCTLNNSPTLLFDQNNIWSLKTHQTASKHQMKCESLDLLPLKHGALFILTVLRNGKGHENNTNKQPIPISKFFIKCSCRHIFFNLHNILASS</sequence>